<feature type="compositionally biased region" description="Polar residues" evidence="1">
    <location>
        <begin position="25"/>
        <end position="34"/>
    </location>
</feature>
<keyword evidence="2" id="KW-1133">Transmembrane helix</keyword>
<evidence type="ECO:0000256" key="2">
    <source>
        <dbReference type="SAM" id="Phobius"/>
    </source>
</evidence>
<feature type="transmembrane region" description="Helical" evidence="2">
    <location>
        <begin position="182"/>
        <end position="201"/>
    </location>
</feature>
<proteinExistence type="predicted"/>
<feature type="compositionally biased region" description="Low complexity" evidence="1">
    <location>
        <begin position="35"/>
        <end position="71"/>
    </location>
</feature>
<sequence length="270" mass="29912">MNTYSEKSFSVVSVSKSPSISLGSEKSSPPATKKSTPGSRFGSGSPSSSRGSSRGSSSRSGRASTTHSSTSTDIYGSYDPFYSQKLIKREFEEVSCLRLSNCVAVIGVLSMCIHIVEFFAYTYLLAAYFLIHFDTVPKSTNVWWNVVYPSSLILHTIIQCFCAILLIVGATKKKKSLMLPYIIAECIEILLLAKASVLLAFTSDPTSFWIIATSVAFMSVQVFYVIVAGRLYRRYKREELEVLPHAYETETKQPLPPSPTSFVSNYIYKV</sequence>
<evidence type="ECO:0000313" key="4">
    <source>
        <dbReference type="EnsemblMetazoa" id="XP_022644915"/>
    </source>
</evidence>
<evidence type="ECO:0000313" key="5">
    <source>
        <dbReference type="Proteomes" id="UP000594260"/>
    </source>
</evidence>
<keyword evidence="2" id="KW-0472">Membrane</keyword>
<protein>
    <recommendedName>
        <fullName evidence="3">DUF7027 domain-containing protein</fullName>
    </recommendedName>
</protein>
<dbReference type="Proteomes" id="UP000594260">
    <property type="component" value="Unplaced"/>
</dbReference>
<accession>A0A7M7IZZ2</accession>
<keyword evidence="5" id="KW-1185">Reference proteome</keyword>
<feature type="domain" description="DUF7027" evidence="3">
    <location>
        <begin position="122"/>
        <end position="204"/>
    </location>
</feature>
<name>A0A7M7IZZ2_VARDE</name>
<dbReference type="RefSeq" id="XP_022644915.1">
    <property type="nucleotide sequence ID" value="XM_022789180.1"/>
</dbReference>
<feature type="region of interest" description="Disordered" evidence="1">
    <location>
        <begin position="1"/>
        <end position="71"/>
    </location>
</feature>
<dbReference type="GeneID" id="111243506"/>
<dbReference type="InParanoid" id="A0A7M7IZZ2"/>
<organism evidence="4 5">
    <name type="scientific">Varroa destructor</name>
    <name type="common">Honeybee mite</name>
    <dbReference type="NCBI Taxonomy" id="109461"/>
    <lineage>
        <taxon>Eukaryota</taxon>
        <taxon>Metazoa</taxon>
        <taxon>Ecdysozoa</taxon>
        <taxon>Arthropoda</taxon>
        <taxon>Chelicerata</taxon>
        <taxon>Arachnida</taxon>
        <taxon>Acari</taxon>
        <taxon>Parasitiformes</taxon>
        <taxon>Mesostigmata</taxon>
        <taxon>Gamasina</taxon>
        <taxon>Dermanyssoidea</taxon>
        <taxon>Varroidae</taxon>
        <taxon>Varroa</taxon>
    </lineage>
</organism>
<evidence type="ECO:0000259" key="3">
    <source>
        <dbReference type="Pfam" id="PF22954"/>
    </source>
</evidence>
<dbReference type="EnsemblMetazoa" id="XM_022789180">
    <property type="protein sequence ID" value="XP_022644915"/>
    <property type="gene ID" value="LOC111243506"/>
</dbReference>
<keyword evidence="2" id="KW-0812">Transmembrane</keyword>
<dbReference type="InterPro" id="IPR054291">
    <property type="entry name" value="DUF7027"/>
</dbReference>
<feature type="transmembrane region" description="Helical" evidence="2">
    <location>
        <begin position="103"/>
        <end position="131"/>
    </location>
</feature>
<reference evidence="4" key="1">
    <citation type="submission" date="2021-01" db="UniProtKB">
        <authorList>
            <consortium name="EnsemblMetazoa"/>
        </authorList>
    </citation>
    <scope>IDENTIFICATION</scope>
</reference>
<feature type="transmembrane region" description="Helical" evidence="2">
    <location>
        <begin position="207"/>
        <end position="227"/>
    </location>
</feature>
<dbReference type="KEGG" id="vde:111243506"/>
<feature type="compositionally biased region" description="Low complexity" evidence="1">
    <location>
        <begin position="1"/>
        <end position="24"/>
    </location>
</feature>
<dbReference type="OrthoDB" id="8197395at2759"/>
<evidence type="ECO:0000256" key="1">
    <source>
        <dbReference type="SAM" id="MobiDB-lite"/>
    </source>
</evidence>
<dbReference type="Pfam" id="PF22954">
    <property type="entry name" value="DUF7027"/>
    <property type="match status" value="1"/>
</dbReference>
<feature type="transmembrane region" description="Helical" evidence="2">
    <location>
        <begin position="151"/>
        <end position="170"/>
    </location>
</feature>
<dbReference type="AlphaFoldDB" id="A0A7M7IZZ2"/>